<gene>
    <name evidence="1" type="ORF">CHH72_13610</name>
</gene>
<accession>A0A268NZ24</accession>
<protein>
    <submittedName>
        <fullName evidence="1">Uncharacterized protein</fullName>
    </submittedName>
</protein>
<name>A0A268NZ24_SHOCL</name>
<reference evidence="1 2" key="1">
    <citation type="submission" date="2017-07" db="EMBL/GenBank/DDBJ databases">
        <title>Isolation and whole genome analysis of endospore-forming bacteria from heroin.</title>
        <authorList>
            <person name="Kalinowski J."/>
            <person name="Ahrens B."/>
            <person name="Al-Dilaimi A."/>
            <person name="Winkler A."/>
            <person name="Wibberg D."/>
            <person name="Schleenbecker U."/>
            <person name="Ruckert C."/>
            <person name="Wolfel R."/>
            <person name="Grass G."/>
        </authorList>
    </citation>
    <scope>NUCLEOTIDE SEQUENCE [LARGE SCALE GENOMIC DNA]</scope>
    <source>
        <strain evidence="1 2">7539</strain>
    </source>
</reference>
<dbReference type="AlphaFoldDB" id="A0A268NZ24"/>
<dbReference type="EMBL" id="NPCC01000017">
    <property type="protein sequence ID" value="PAE88310.1"/>
    <property type="molecule type" value="Genomic_DNA"/>
</dbReference>
<evidence type="ECO:0000313" key="1">
    <source>
        <dbReference type="EMBL" id="PAE88310.1"/>
    </source>
</evidence>
<proteinExistence type="predicted"/>
<dbReference type="RefSeq" id="WP_051881246.1">
    <property type="nucleotide sequence ID" value="NZ_BOQQ01000007.1"/>
</dbReference>
<organism evidence="1 2">
    <name type="scientific">Shouchella clausii</name>
    <name type="common">Alkalihalobacillus clausii</name>
    <dbReference type="NCBI Taxonomy" id="79880"/>
    <lineage>
        <taxon>Bacteria</taxon>
        <taxon>Bacillati</taxon>
        <taxon>Bacillota</taxon>
        <taxon>Bacilli</taxon>
        <taxon>Bacillales</taxon>
        <taxon>Bacillaceae</taxon>
        <taxon>Shouchella</taxon>
    </lineage>
</organism>
<evidence type="ECO:0000313" key="2">
    <source>
        <dbReference type="Proteomes" id="UP000216207"/>
    </source>
</evidence>
<dbReference type="Proteomes" id="UP000216207">
    <property type="component" value="Unassembled WGS sequence"/>
</dbReference>
<sequence length="88" mass="9959">MAILRHSFNAVAGILVFLASLYLSSHNENVEGTRQFAPAYLLLFVVWVCGFSLQFRPSTRLTGIAITLVPLFFLLFSFFFHIERGGLF</sequence>
<comment type="caution">
    <text evidence="1">The sequence shown here is derived from an EMBL/GenBank/DDBJ whole genome shotgun (WGS) entry which is preliminary data.</text>
</comment>